<evidence type="ECO:0000259" key="5">
    <source>
        <dbReference type="PROSITE" id="PS51194"/>
    </source>
</evidence>
<feature type="domain" description="Helicase C-terminal" evidence="5">
    <location>
        <begin position="1"/>
        <end position="147"/>
    </location>
</feature>
<feature type="region of interest" description="Disordered" evidence="4">
    <location>
        <begin position="111"/>
        <end position="170"/>
    </location>
</feature>
<dbReference type="GO" id="GO:0009378">
    <property type="term" value="F:four-way junction helicase activity"/>
    <property type="evidence" value="ECO:0007669"/>
    <property type="project" value="TreeGrafter"/>
</dbReference>
<organism evidence="6 7">
    <name type="scientific">Venturia inaequalis</name>
    <name type="common">Apple scab fungus</name>
    <dbReference type="NCBI Taxonomy" id="5025"/>
    <lineage>
        <taxon>Eukaryota</taxon>
        <taxon>Fungi</taxon>
        <taxon>Dikarya</taxon>
        <taxon>Ascomycota</taxon>
        <taxon>Pezizomycotina</taxon>
        <taxon>Dothideomycetes</taxon>
        <taxon>Pleosporomycetidae</taxon>
        <taxon>Venturiales</taxon>
        <taxon>Venturiaceae</taxon>
        <taxon>Venturia</taxon>
    </lineage>
</organism>
<dbReference type="InterPro" id="IPR027417">
    <property type="entry name" value="P-loop_NTPase"/>
</dbReference>
<comment type="catalytic activity">
    <reaction evidence="2">
        <text>Couples ATP hydrolysis with the unwinding of duplex DNA by translocating in the 3'-5' direction.</text>
        <dbReference type="EC" id="5.6.2.4"/>
    </reaction>
</comment>
<protein>
    <recommendedName>
        <fullName evidence="3">DNA 3'-5' helicase</fullName>
        <ecNumber evidence="3">5.6.2.4</ecNumber>
    </recommendedName>
</protein>
<dbReference type="EMBL" id="WNWS01001833">
    <property type="protein sequence ID" value="KAE9961472.1"/>
    <property type="molecule type" value="Genomic_DNA"/>
</dbReference>
<evidence type="ECO:0000313" key="6">
    <source>
        <dbReference type="EMBL" id="KAE9961472.1"/>
    </source>
</evidence>
<dbReference type="SMART" id="SM00490">
    <property type="entry name" value="HELICc"/>
    <property type="match status" value="1"/>
</dbReference>
<dbReference type="Gene3D" id="3.40.50.300">
    <property type="entry name" value="P-loop containing nucleotide triphosphate hydrolases"/>
    <property type="match status" value="1"/>
</dbReference>
<gene>
    <name evidence="6" type="ORF">EG328_002905</name>
</gene>
<feature type="compositionally biased region" description="Basic residues" evidence="4">
    <location>
        <begin position="133"/>
        <end position="146"/>
    </location>
</feature>
<dbReference type="AlphaFoldDB" id="A0A8H3U1G3"/>
<dbReference type="GO" id="GO:0005694">
    <property type="term" value="C:chromosome"/>
    <property type="evidence" value="ECO:0007669"/>
    <property type="project" value="TreeGrafter"/>
</dbReference>
<dbReference type="InterPro" id="IPR001650">
    <property type="entry name" value="Helicase_C-like"/>
</dbReference>
<dbReference type="SUPFAM" id="SSF52540">
    <property type="entry name" value="P-loop containing nucleoside triphosphate hydrolases"/>
    <property type="match status" value="1"/>
</dbReference>
<sequence length="170" mass="19189">MHEQYSTNPSDGRFCVYNIIETYTAYVAEHDRNRRYDRFKQPGSDIRIIFATTSLGMGINVPDVARVCLWNFPIGKDLGDFWQRVGRGGRGKDMKSTAYIFLPYWAFDSEGKSKESTRNDTIKASTPTPISSRRGRNRLPSRRKKGGAVGPSRLNQALTPGDCSDVDEET</sequence>
<proteinExistence type="inferred from homology"/>
<evidence type="ECO:0000256" key="4">
    <source>
        <dbReference type="SAM" id="MobiDB-lite"/>
    </source>
</evidence>
<evidence type="ECO:0000256" key="2">
    <source>
        <dbReference type="ARBA" id="ARBA00034617"/>
    </source>
</evidence>
<dbReference type="GO" id="GO:0005654">
    <property type="term" value="C:nucleoplasm"/>
    <property type="evidence" value="ECO:0007669"/>
    <property type="project" value="TreeGrafter"/>
</dbReference>
<evidence type="ECO:0000256" key="3">
    <source>
        <dbReference type="ARBA" id="ARBA00034808"/>
    </source>
</evidence>
<dbReference type="Proteomes" id="UP000447873">
    <property type="component" value="Unassembled WGS sequence"/>
</dbReference>
<dbReference type="PROSITE" id="PS51194">
    <property type="entry name" value="HELICASE_CTER"/>
    <property type="match status" value="1"/>
</dbReference>
<comment type="similarity">
    <text evidence="1">Belongs to the helicase family. RecQ subfamily.</text>
</comment>
<dbReference type="PANTHER" id="PTHR13710">
    <property type="entry name" value="DNA HELICASE RECQ FAMILY MEMBER"/>
    <property type="match status" value="1"/>
</dbReference>
<dbReference type="GO" id="GO:0043138">
    <property type="term" value="F:3'-5' DNA helicase activity"/>
    <property type="evidence" value="ECO:0007669"/>
    <property type="project" value="UniProtKB-EC"/>
</dbReference>
<accession>A0A8H3U1G3</accession>
<name>A0A8H3U1G3_VENIN</name>
<dbReference type="GO" id="GO:0000723">
    <property type="term" value="P:telomere maintenance"/>
    <property type="evidence" value="ECO:0007669"/>
    <property type="project" value="TreeGrafter"/>
</dbReference>
<dbReference type="GO" id="GO:0000724">
    <property type="term" value="P:double-strand break repair via homologous recombination"/>
    <property type="evidence" value="ECO:0007669"/>
    <property type="project" value="TreeGrafter"/>
</dbReference>
<dbReference type="Pfam" id="PF00271">
    <property type="entry name" value="Helicase_C"/>
    <property type="match status" value="1"/>
</dbReference>
<reference evidence="6 7" key="1">
    <citation type="submission" date="2018-12" db="EMBL/GenBank/DDBJ databases">
        <title>Venturia inaequalis Genome Resource.</title>
        <authorList>
            <person name="Lichtner F.J."/>
        </authorList>
    </citation>
    <scope>NUCLEOTIDE SEQUENCE [LARGE SCALE GENOMIC DNA]</scope>
    <source>
        <strain evidence="6 7">120213</strain>
    </source>
</reference>
<dbReference type="PANTHER" id="PTHR13710:SF157">
    <property type="entry name" value="DNA HELICASE"/>
    <property type="match status" value="1"/>
</dbReference>
<dbReference type="EC" id="5.6.2.4" evidence="3"/>
<evidence type="ECO:0000256" key="1">
    <source>
        <dbReference type="ARBA" id="ARBA00005446"/>
    </source>
</evidence>
<dbReference type="GO" id="GO:0005737">
    <property type="term" value="C:cytoplasm"/>
    <property type="evidence" value="ECO:0007669"/>
    <property type="project" value="TreeGrafter"/>
</dbReference>
<comment type="caution">
    <text evidence="6">The sequence shown here is derived from an EMBL/GenBank/DDBJ whole genome shotgun (WGS) entry which is preliminary data.</text>
</comment>
<feature type="compositionally biased region" description="Basic and acidic residues" evidence="4">
    <location>
        <begin position="111"/>
        <end position="121"/>
    </location>
</feature>
<evidence type="ECO:0000313" key="7">
    <source>
        <dbReference type="Proteomes" id="UP000447873"/>
    </source>
</evidence>